<dbReference type="GO" id="GO:0000171">
    <property type="term" value="F:ribonuclease MRP activity"/>
    <property type="evidence" value="ECO:0007669"/>
    <property type="project" value="TreeGrafter"/>
</dbReference>
<organism evidence="1 2">
    <name type="scientific">Trichomonascus ciferrii</name>
    <dbReference type="NCBI Taxonomy" id="44093"/>
    <lineage>
        <taxon>Eukaryota</taxon>
        <taxon>Fungi</taxon>
        <taxon>Dikarya</taxon>
        <taxon>Ascomycota</taxon>
        <taxon>Saccharomycotina</taxon>
        <taxon>Dipodascomycetes</taxon>
        <taxon>Dipodascales</taxon>
        <taxon>Trichomonascaceae</taxon>
        <taxon>Trichomonascus</taxon>
        <taxon>Trichomonascus ciferrii complex</taxon>
    </lineage>
</organism>
<keyword evidence="2" id="KW-1185">Reference proteome</keyword>
<evidence type="ECO:0000313" key="1">
    <source>
        <dbReference type="EMBL" id="KAA8897106.1"/>
    </source>
</evidence>
<dbReference type="GO" id="GO:0000172">
    <property type="term" value="C:ribonuclease MRP complex"/>
    <property type="evidence" value="ECO:0007669"/>
    <property type="project" value="TreeGrafter"/>
</dbReference>
<accession>A0A642UDG9</accession>
<sequence length="349" mass="40132">MSTVAEPEKVPKERCFVDICREACERPEYLIRSHNLAKRVEVIGREADVKWVRERIEQSVELPKSVKVKCGLREFVTNPFLDEYIKRESRVNLLSLNRIDHEDVIAIIRGQLFLSLTRETYLRAGIEGKKSKLQKNQRYLIMYDMRSSAFASGNKAYDRLIWSLDNTVLGREFQFVVSNIEQGENLSPNVNSTILENVSIPSFALPEPTGSEFLQEQTIQEWVTACYEWLGLVSLGSDRIEASDKVDSYISTYQVLDPEDNPANVFCLSFSNMLMDSQFIHQLWKALQEPTSNSWLALNVFGVEDVPVAWKRQEHTFLTGGENHYTILKLPKPNYAVLYRLVSGKDLTH</sequence>
<protein>
    <submittedName>
        <fullName evidence="1">Uncharacterized protein</fullName>
    </submittedName>
</protein>
<dbReference type="Proteomes" id="UP000761534">
    <property type="component" value="Unassembled WGS sequence"/>
</dbReference>
<gene>
    <name evidence="1" type="ORF">TRICI_006782</name>
</gene>
<dbReference type="Pfam" id="PF08584">
    <property type="entry name" value="Ribonuc_P_40"/>
    <property type="match status" value="1"/>
</dbReference>
<dbReference type="AlphaFoldDB" id="A0A642UDG9"/>
<dbReference type="GO" id="GO:0001682">
    <property type="term" value="P:tRNA 5'-leader removal"/>
    <property type="evidence" value="ECO:0007669"/>
    <property type="project" value="InterPro"/>
</dbReference>
<name>A0A642UDG9_9ASCO</name>
<dbReference type="EMBL" id="SWFS01000569">
    <property type="protein sequence ID" value="KAA8897106.1"/>
    <property type="molecule type" value="Genomic_DNA"/>
</dbReference>
<dbReference type="GO" id="GO:0004526">
    <property type="term" value="F:ribonuclease P activity"/>
    <property type="evidence" value="ECO:0007669"/>
    <property type="project" value="TreeGrafter"/>
</dbReference>
<dbReference type="PANTHER" id="PTHR15396:SF1">
    <property type="entry name" value="RIBONUCLEASE P PROTEIN SUBUNIT P40"/>
    <property type="match status" value="1"/>
</dbReference>
<reference evidence="1" key="1">
    <citation type="journal article" date="2019" name="G3 (Bethesda)">
        <title>Genome Assemblies of Two Rare Opportunistic Yeast Pathogens: Diutina rugosa (syn. Candida rugosa) and Trichomonascus ciferrii (syn. Candida ciferrii).</title>
        <authorList>
            <person name="Mixao V."/>
            <person name="Saus E."/>
            <person name="Hansen A.P."/>
            <person name="Lass-Florl C."/>
            <person name="Gabaldon T."/>
        </authorList>
    </citation>
    <scope>NUCLEOTIDE SEQUENCE</scope>
    <source>
        <strain evidence="1">CBS 4856</strain>
    </source>
</reference>
<dbReference type="VEuPathDB" id="FungiDB:TRICI_006782"/>
<dbReference type="InterPro" id="IPR013893">
    <property type="entry name" value="RNase_P_Rpp40"/>
</dbReference>
<dbReference type="GO" id="GO:0000447">
    <property type="term" value="P:endonucleolytic cleavage in ITS1 to separate SSU-rRNA from 5.8S rRNA and LSU-rRNA from tricistronic rRNA transcript (SSU-rRNA, 5.8S rRNA, LSU-rRNA)"/>
    <property type="evidence" value="ECO:0007669"/>
    <property type="project" value="TreeGrafter"/>
</dbReference>
<evidence type="ECO:0000313" key="2">
    <source>
        <dbReference type="Proteomes" id="UP000761534"/>
    </source>
</evidence>
<comment type="caution">
    <text evidence="1">The sequence shown here is derived from an EMBL/GenBank/DDBJ whole genome shotgun (WGS) entry which is preliminary data.</text>
</comment>
<dbReference type="OrthoDB" id="63112at2759"/>
<dbReference type="PANTHER" id="PTHR15396">
    <property type="entry name" value="RIBONUCLEASE P PROTEIN SUBUNIT P40"/>
    <property type="match status" value="1"/>
</dbReference>
<proteinExistence type="predicted"/>
<dbReference type="GO" id="GO:0030681">
    <property type="term" value="C:multimeric ribonuclease P complex"/>
    <property type="evidence" value="ECO:0007669"/>
    <property type="project" value="TreeGrafter"/>
</dbReference>